<accession>A0A220S4B3</accession>
<evidence type="ECO:0000256" key="2">
    <source>
        <dbReference type="ARBA" id="ARBA00022448"/>
    </source>
</evidence>
<dbReference type="Pfam" id="PF03547">
    <property type="entry name" value="Mem_trans"/>
    <property type="match status" value="1"/>
</dbReference>
<name>A0A220S4B3_9NEIS</name>
<evidence type="ECO:0000256" key="5">
    <source>
        <dbReference type="ARBA" id="ARBA00022989"/>
    </source>
</evidence>
<evidence type="ECO:0000313" key="8">
    <source>
        <dbReference type="EMBL" id="ASK28045.1"/>
    </source>
</evidence>
<comment type="subcellular location">
    <subcellularLocation>
        <location evidence="1">Membrane</location>
        <topology evidence="1">Multi-pass membrane protein</topology>
    </subcellularLocation>
</comment>
<dbReference type="EMBL" id="CP022278">
    <property type="protein sequence ID" value="ASK28045.1"/>
    <property type="molecule type" value="Genomic_DNA"/>
</dbReference>
<protein>
    <submittedName>
        <fullName evidence="8">Transporter</fullName>
    </submittedName>
</protein>
<keyword evidence="9" id="KW-1185">Reference proteome</keyword>
<proteinExistence type="predicted"/>
<evidence type="ECO:0000256" key="7">
    <source>
        <dbReference type="SAM" id="Phobius"/>
    </source>
</evidence>
<feature type="transmembrane region" description="Helical" evidence="7">
    <location>
        <begin position="6"/>
        <end position="22"/>
    </location>
</feature>
<feature type="transmembrane region" description="Helical" evidence="7">
    <location>
        <begin position="256"/>
        <end position="275"/>
    </location>
</feature>
<feature type="transmembrane region" description="Helical" evidence="7">
    <location>
        <begin position="126"/>
        <end position="145"/>
    </location>
</feature>
<feature type="transmembrane region" description="Helical" evidence="7">
    <location>
        <begin position="230"/>
        <end position="250"/>
    </location>
</feature>
<keyword evidence="3" id="KW-1003">Cell membrane</keyword>
<keyword evidence="6 7" id="KW-0472">Membrane</keyword>
<evidence type="ECO:0000256" key="3">
    <source>
        <dbReference type="ARBA" id="ARBA00022475"/>
    </source>
</evidence>
<reference evidence="8 9" key="1">
    <citation type="submission" date="2017-06" db="EMBL/GenBank/DDBJ databases">
        <title>Neisseria chenwenguii sp. nov., isolated from the intestinal contents of Tibetan Plateau Pika in Yushu, Qinghai Province, China.</title>
        <authorList>
            <person name="Zhang G."/>
        </authorList>
    </citation>
    <scope>NUCLEOTIDE SEQUENCE [LARGE SCALE GENOMIC DNA]</scope>
    <source>
        <strain evidence="8 9">10023</strain>
    </source>
</reference>
<dbReference type="GO" id="GO:0055085">
    <property type="term" value="P:transmembrane transport"/>
    <property type="evidence" value="ECO:0007669"/>
    <property type="project" value="InterPro"/>
</dbReference>
<keyword evidence="2" id="KW-0813">Transport</keyword>
<dbReference type="RefSeq" id="WP_089036737.1">
    <property type="nucleotide sequence ID" value="NZ_CP022278.1"/>
</dbReference>
<dbReference type="InterPro" id="IPR004776">
    <property type="entry name" value="Mem_transp_PIN-like"/>
</dbReference>
<feature type="transmembrane region" description="Helical" evidence="7">
    <location>
        <begin position="287"/>
        <end position="307"/>
    </location>
</feature>
<evidence type="ECO:0000256" key="4">
    <source>
        <dbReference type="ARBA" id="ARBA00022692"/>
    </source>
</evidence>
<dbReference type="AlphaFoldDB" id="A0A220S4B3"/>
<feature type="transmembrane region" description="Helical" evidence="7">
    <location>
        <begin position="198"/>
        <end position="218"/>
    </location>
</feature>
<feature type="transmembrane region" description="Helical" evidence="7">
    <location>
        <begin position="93"/>
        <end position="114"/>
    </location>
</feature>
<organism evidence="8 9">
    <name type="scientific">Neisseria chenwenguii</name>
    <dbReference type="NCBI Taxonomy" id="1853278"/>
    <lineage>
        <taxon>Bacteria</taxon>
        <taxon>Pseudomonadati</taxon>
        <taxon>Pseudomonadota</taxon>
        <taxon>Betaproteobacteria</taxon>
        <taxon>Neisseriales</taxon>
        <taxon>Neisseriaceae</taxon>
        <taxon>Neisseria</taxon>
    </lineage>
</organism>
<dbReference type="KEGG" id="nei:BG910_10165"/>
<evidence type="ECO:0000313" key="9">
    <source>
        <dbReference type="Proteomes" id="UP000198238"/>
    </source>
</evidence>
<gene>
    <name evidence="8" type="ORF">BG910_10165</name>
</gene>
<evidence type="ECO:0000256" key="1">
    <source>
        <dbReference type="ARBA" id="ARBA00004141"/>
    </source>
</evidence>
<keyword evidence="5 7" id="KW-1133">Transmembrane helix</keyword>
<dbReference type="PANTHER" id="PTHR36838:SF3">
    <property type="entry name" value="TRANSPORTER AUXIN EFFLUX CARRIER EC FAMILY"/>
    <property type="match status" value="1"/>
</dbReference>
<dbReference type="Proteomes" id="UP000198238">
    <property type="component" value="Chromosome"/>
</dbReference>
<feature type="transmembrane region" description="Helical" evidence="7">
    <location>
        <begin position="65"/>
        <end position="81"/>
    </location>
</feature>
<evidence type="ECO:0000256" key="6">
    <source>
        <dbReference type="ARBA" id="ARBA00023136"/>
    </source>
</evidence>
<sequence>MTAIFNIIAPVFLMIVVGYAAMRRSLLMAGQLEGIGKFVLRIGMPMLVFNALATKPFAQTFKPEYFFAYSGASVLSFVAGWQNSRLRGLHPTLAALNGLGFGMSNSGFVGYPLLLMALGSSAGGYYAMNVMTENLLICLPLFILLDLSQGQHRSWGQVLRQAGKTLLTNPIIQAMPVGLVFSFGLLPLPVFAERISGMLASSSMTLALFMIGASLCGISLRDCKPADMLLVAAGKLMLFPLLMFVLMNALGADKETLFAGMLFAAAPIPSLYPLFGSMHGFAKETSGTMLLVTLLSLIPISLVLYVWQPV</sequence>
<keyword evidence="4 7" id="KW-0812">Transmembrane</keyword>
<dbReference type="PANTHER" id="PTHR36838">
    <property type="entry name" value="AUXIN EFFLUX CARRIER FAMILY PROTEIN"/>
    <property type="match status" value="1"/>
</dbReference>
<dbReference type="GO" id="GO:0016020">
    <property type="term" value="C:membrane"/>
    <property type="evidence" value="ECO:0007669"/>
    <property type="project" value="UniProtKB-SubCell"/>
</dbReference>
<feature type="transmembrane region" description="Helical" evidence="7">
    <location>
        <begin position="166"/>
        <end position="186"/>
    </location>
</feature>